<gene>
    <name evidence="1" type="ORF">FSP39_006470</name>
</gene>
<evidence type="ECO:0000313" key="1">
    <source>
        <dbReference type="EMBL" id="KAK3087479.1"/>
    </source>
</evidence>
<reference evidence="1" key="1">
    <citation type="submission" date="2019-08" db="EMBL/GenBank/DDBJ databases">
        <title>The improved chromosome-level genome for the pearl oyster Pinctada fucata martensii using PacBio sequencing and Hi-C.</title>
        <authorList>
            <person name="Zheng Z."/>
        </authorList>
    </citation>
    <scope>NUCLEOTIDE SEQUENCE</scope>
    <source>
        <strain evidence="1">ZZ-2019</strain>
        <tissue evidence="1">Adductor muscle</tissue>
    </source>
</reference>
<dbReference type="Proteomes" id="UP001186944">
    <property type="component" value="Unassembled WGS sequence"/>
</dbReference>
<protein>
    <submittedName>
        <fullName evidence="1">Uncharacterized protein</fullName>
    </submittedName>
</protein>
<proteinExistence type="predicted"/>
<keyword evidence="2" id="KW-1185">Reference proteome</keyword>
<name>A0AA89BYL6_PINIB</name>
<sequence length="113" mass="12899">MASESRILAREQAWHLQQSNMATNMADVSYSDVVQNNENELSINSVKPIFMEESDIFGNGIPKKDQYLTHVEMYKSVGEIVPGSHLKGPQRVRGLWRIYLDCEEDRENIISNG</sequence>
<organism evidence="1 2">
    <name type="scientific">Pinctada imbricata</name>
    <name type="common">Atlantic pearl-oyster</name>
    <name type="synonym">Pinctada martensii</name>
    <dbReference type="NCBI Taxonomy" id="66713"/>
    <lineage>
        <taxon>Eukaryota</taxon>
        <taxon>Metazoa</taxon>
        <taxon>Spiralia</taxon>
        <taxon>Lophotrochozoa</taxon>
        <taxon>Mollusca</taxon>
        <taxon>Bivalvia</taxon>
        <taxon>Autobranchia</taxon>
        <taxon>Pteriomorphia</taxon>
        <taxon>Pterioida</taxon>
        <taxon>Pterioidea</taxon>
        <taxon>Pteriidae</taxon>
        <taxon>Pinctada</taxon>
    </lineage>
</organism>
<evidence type="ECO:0000313" key="2">
    <source>
        <dbReference type="Proteomes" id="UP001186944"/>
    </source>
</evidence>
<accession>A0AA89BYL6</accession>
<dbReference type="EMBL" id="VSWD01000011">
    <property type="protein sequence ID" value="KAK3087479.1"/>
    <property type="molecule type" value="Genomic_DNA"/>
</dbReference>
<dbReference type="AlphaFoldDB" id="A0AA89BYL6"/>
<comment type="caution">
    <text evidence="1">The sequence shown here is derived from an EMBL/GenBank/DDBJ whole genome shotgun (WGS) entry which is preliminary data.</text>
</comment>